<keyword evidence="5 6" id="KW-0472">Membrane</keyword>
<dbReference type="RefSeq" id="WP_341417481.1">
    <property type="nucleotide sequence ID" value="NZ_JBBPCC010000014.1"/>
</dbReference>
<organism evidence="7 8">
    <name type="scientific">Paenibacillus filicis</name>
    <dbReference type="NCBI Taxonomy" id="669464"/>
    <lineage>
        <taxon>Bacteria</taxon>
        <taxon>Bacillati</taxon>
        <taxon>Bacillota</taxon>
        <taxon>Bacilli</taxon>
        <taxon>Bacillales</taxon>
        <taxon>Paenibacillaceae</taxon>
        <taxon>Paenibacillus</taxon>
    </lineage>
</organism>
<dbReference type="Pfam" id="PF02588">
    <property type="entry name" value="YitT_membrane"/>
    <property type="match status" value="1"/>
</dbReference>
<keyword evidence="8" id="KW-1185">Reference proteome</keyword>
<evidence type="ECO:0000256" key="1">
    <source>
        <dbReference type="ARBA" id="ARBA00004651"/>
    </source>
</evidence>
<feature type="transmembrane region" description="Helical" evidence="6">
    <location>
        <begin position="44"/>
        <end position="70"/>
    </location>
</feature>
<dbReference type="PIRSF" id="PIRSF006483">
    <property type="entry name" value="Membrane_protein_YitT"/>
    <property type="match status" value="1"/>
</dbReference>
<reference evidence="7 8" key="1">
    <citation type="submission" date="2024-04" db="EMBL/GenBank/DDBJ databases">
        <title>draft genome sequnece of Paenibacillus filicis.</title>
        <authorList>
            <person name="Kim D.-U."/>
        </authorList>
    </citation>
    <scope>NUCLEOTIDE SEQUENCE [LARGE SCALE GENOMIC DNA]</scope>
    <source>
        <strain evidence="7 8">KACC14197</strain>
    </source>
</reference>
<sequence>MNHRPGSKLQWLPVGAILIGVLLVSIGLEMFLTPHKIIPGGVKGIAILLSHVTEMKMGLFLLFINLPFVLFNKRKPVQMLSALISLIVITALAIFMHPFPPLLENPLPAALCGGLTLGVGLGLIIRYGWYPDGLNIVAVYLNRRLRLSIGELVMILNLLILACGGFLFGWDQAIHSVIAYFAAFKAIQFTLEFRNKKLIWISCEGPRERLVEQLRAAFGSEIEFLKQHQVSGDTPSDPQLFLVVPSRHIQRLKSLVRELCPTAQVVVSYATPDAPGAMPEGRK</sequence>
<accession>A0ABU9DNM8</accession>
<protein>
    <submittedName>
        <fullName evidence="7">YitT family protein</fullName>
    </submittedName>
</protein>
<keyword evidence="4 6" id="KW-1133">Transmembrane helix</keyword>
<evidence type="ECO:0000256" key="3">
    <source>
        <dbReference type="ARBA" id="ARBA00022692"/>
    </source>
</evidence>
<evidence type="ECO:0000256" key="2">
    <source>
        <dbReference type="ARBA" id="ARBA00022475"/>
    </source>
</evidence>
<feature type="transmembrane region" description="Helical" evidence="6">
    <location>
        <begin position="149"/>
        <end position="168"/>
    </location>
</feature>
<evidence type="ECO:0000256" key="4">
    <source>
        <dbReference type="ARBA" id="ARBA00022989"/>
    </source>
</evidence>
<dbReference type="PANTHER" id="PTHR33545:SF3">
    <property type="entry name" value="UPF0750 MEMBRANE PROTEIN YQFU"/>
    <property type="match status" value="1"/>
</dbReference>
<evidence type="ECO:0000313" key="8">
    <source>
        <dbReference type="Proteomes" id="UP001469365"/>
    </source>
</evidence>
<evidence type="ECO:0000256" key="6">
    <source>
        <dbReference type="SAM" id="Phobius"/>
    </source>
</evidence>
<dbReference type="EMBL" id="JBBPCC010000014">
    <property type="protein sequence ID" value="MEK8130349.1"/>
    <property type="molecule type" value="Genomic_DNA"/>
</dbReference>
<dbReference type="InterPro" id="IPR051461">
    <property type="entry name" value="UPF0750_membrane"/>
</dbReference>
<name>A0ABU9DNM8_9BACL</name>
<keyword evidence="3 6" id="KW-0812">Transmembrane</keyword>
<comment type="caution">
    <text evidence="7">The sequence shown here is derived from an EMBL/GenBank/DDBJ whole genome shotgun (WGS) entry which is preliminary data.</text>
</comment>
<comment type="subcellular location">
    <subcellularLocation>
        <location evidence="1">Cell membrane</location>
        <topology evidence="1">Multi-pass membrane protein</topology>
    </subcellularLocation>
</comment>
<dbReference type="Proteomes" id="UP001469365">
    <property type="component" value="Unassembled WGS sequence"/>
</dbReference>
<keyword evidence="2" id="KW-1003">Cell membrane</keyword>
<feature type="transmembrane region" description="Helical" evidence="6">
    <location>
        <begin position="12"/>
        <end position="32"/>
    </location>
</feature>
<feature type="transmembrane region" description="Helical" evidence="6">
    <location>
        <begin position="107"/>
        <end position="129"/>
    </location>
</feature>
<evidence type="ECO:0000256" key="5">
    <source>
        <dbReference type="ARBA" id="ARBA00023136"/>
    </source>
</evidence>
<evidence type="ECO:0000313" key="7">
    <source>
        <dbReference type="EMBL" id="MEK8130349.1"/>
    </source>
</evidence>
<gene>
    <name evidence="7" type="ORF">WMW72_20800</name>
</gene>
<proteinExistence type="predicted"/>
<dbReference type="PANTHER" id="PTHR33545">
    <property type="entry name" value="UPF0750 MEMBRANE PROTEIN YITT-RELATED"/>
    <property type="match status" value="1"/>
</dbReference>
<feature type="transmembrane region" description="Helical" evidence="6">
    <location>
        <begin position="77"/>
        <end position="95"/>
    </location>
</feature>
<dbReference type="InterPro" id="IPR003740">
    <property type="entry name" value="YitT"/>
</dbReference>